<evidence type="ECO:0000256" key="3">
    <source>
        <dbReference type="ARBA" id="ARBA00022727"/>
    </source>
</evidence>
<evidence type="ECO:0000256" key="2">
    <source>
        <dbReference type="ARBA" id="ARBA00022679"/>
    </source>
</evidence>
<comment type="function">
    <text evidence="8">Phosphorylation of dTMP to form dTDP in both de novo and salvage pathways of dTTP synthesis.</text>
</comment>
<evidence type="ECO:0000256" key="6">
    <source>
        <dbReference type="ARBA" id="ARBA00022840"/>
    </source>
</evidence>
<dbReference type="SUPFAM" id="SSF52540">
    <property type="entry name" value="P-loop containing nucleoside triphosphate hydrolases"/>
    <property type="match status" value="1"/>
</dbReference>
<dbReference type="GO" id="GO:0004798">
    <property type="term" value="F:dTMP kinase activity"/>
    <property type="evidence" value="ECO:0007669"/>
    <property type="project" value="UniProtKB-EC"/>
</dbReference>
<dbReference type="InterPro" id="IPR027417">
    <property type="entry name" value="P-loop_NTPase"/>
</dbReference>
<protein>
    <recommendedName>
        <fullName evidence="8">Thymidylate kinase</fullName>
        <ecNumber evidence="8">2.7.4.9</ecNumber>
    </recommendedName>
    <alternativeName>
        <fullName evidence="8">dTMP kinase</fullName>
    </alternativeName>
</protein>
<keyword evidence="3 8" id="KW-0545">Nucleotide biosynthesis</keyword>
<evidence type="ECO:0000256" key="7">
    <source>
        <dbReference type="ARBA" id="ARBA00048743"/>
    </source>
</evidence>
<dbReference type="InterPro" id="IPR039430">
    <property type="entry name" value="Thymidylate_kin-like_dom"/>
</dbReference>
<evidence type="ECO:0000256" key="1">
    <source>
        <dbReference type="ARBA" id="ARBA00009776"/>
    </source>
</evidence>
<evidence type="ECO:0000256" key="5">
    <source>
        <dbReference type="ARBA" id="ARBA00022777"/>
    </source>
</evidence>
<feature type="binding site" evidence="8">
    <location>
        <begin position="11"/>
        <end position="18"/>
    </location>
    <ligand>
        <name>ATP</name>
        <dbReference type="ChEBI" id="CHEBI:30616"/>
    </ligand>
</feature>
<accession>A0ABM9B0N5</accession>
<dbReference type="PANTHER" id="PTHR10344">
    <property type="entry name" value="THYMIDYLATE KINASE"/>
    <property type="match status" value="1"/>
</dbReference>
<name>A0ABM9B0N5_9BACT</name>
<keyword evidence="4 8" id="KW-0547">Nucleotide-binding</keyword>
<dbReference type="Gene3D" id="3.40.50.300">
    <property type="entry name" value="P-loop containing nucleotide triphosphate hydrolases"/>
    <property type="match status" value="1"/>
</dbReference>
<keyword evidence="5 8" id="KW-0418">Kinase</keyword>
<dbReference type="NCBIfam" id="TIGR00041">
    <property type="entry name" value="DTMP_kinase"/>
    <property type="match status" value="1"/>
</dbReference>
<gene>
    <name evidence="8 10" type="primary">tmk</name>
    <name evidence="10" type="ORF">LEM8419_01501</name>
</gene>
<dbReference type="InterPro" id="IPR018094">
    <property type="entry name" value="Thymidylate_kinase"/>
</dbReference>
<reference evidence="10" key="1">
    <citation type="submission" date="2021-12" db="EMBL/GenBank/DDBJ databases">
        <authorList>
            <person name="Rodrigo-Torres L."/>
            <person name="Arahal R. D."/>
            <person name="Lucena T."/>
        </authorList>
    </citation>
    <scope>NUCLEOTIDE SEQUENCE</scope>
    <source>
        <strain evidence="10">CECT 8419</strain>
    </source>
</reference>
<dbReference type="EMBL" id="CAKLPZ010000001">
    <property type="protein sequence ID" value="CAH1000348.1"/>
    <property type="molecule type" value="Genomic_DNA"/>
</dbReference>
<dbReference type="EC" id="2.7.4.9" evidence="8"/>
<evidence type="ECO:0000259" key="9">
    <source>
        <dbReference type="Pfam" id="PF02223"/>
    </source>
</evidence>
<dbReference type="PANTHER" id="PTHR10344:SF4">
    <property type="entry name" value="UMP-CMP KINASE 2, MITOCHONDRIAL"/>
    <property type="match status" value="1"/>
</dbReference>
<dbReference type="HAMAP" id="MF_00165">
    <property type="entry name" value="Thymidylate_kinase"/>
    <property type="match status" value="1"/>
</dbReference>
<organism evidence="10 11">
    <name type="scientific">Neolewinella maritima</name>
    <dbReference type="NCBI Taxonomy" id="1383882"/>
    <lineage>
        <taxon>Bacteria</taxon>
        <taxon>Pseudomonadati</taxon>
        <taxon>Bacteroidota</taxon>
        <taxon>Saprospiria</taxon>
        <taxon>Saprospirales</taxon>
        <taxon>Lewinellaceae</taxon>
        <taxon>Neolewinella</taxon>
    </lineage>
</organism>
<evidence type="ECO:0000256" key="8">
    <source>
        <dbReference type="HAMAP-Rule" id="MF_00165"/>
    </source>
</evidence>
<dbReference type="CDD" id="cd01672">
    <property type="entry name" value="TMPK"/>
    <property type="match status" value="1"/>
</dbReference>
<dbReference type="Pfam" id="PF02223">
    <property type="entry name" value="Thymidylate_kin"/>
    <property type="match status" value="1"/>
</dbReference>
<keyword evidence="11" id="KW-1185">Reference proteome</keyword>
<comment type="catalytic activity">
    <reaction evidence="7 8">
        <text>dTMP + ATP = dTDP + ADP</text>
        <dbReference type="Rhea" id="RHEA:13517"/>
        <dbReference type="ChEBI" id="CHEBI:30616"/>
        <dbReference type="ChEBI" id="CHEBI:58369"/>
        <dbReference type="ChEBI" id="CHEBI:63528"/>
        <dbReference type="ChEBI" id="CHEBI:456216"/>
        <dbReference type="EC" id="2.7.4.9"/>
    </reaction>
</comment>
<dbReference type="Proteomes" id="UP000837803">
    <property type="component" value="Unassembled WGS sequence"/>
</dbReference>
<proteinExistence type="inferred from homology"/>
<sequence>MEGPYFIVIEGLDGSGKTTQIGHLRDYFQSRGEACYITAEPTELPTGRFIRKVLRGEEVVDPRTLAALFAADRIEHLFHAEHGILAKLAAGYHVISSRYYFSSLAYQRERVDPAWVASLNRLAKVTLPADLTIFLDLDPDVSMRRISARAEGTELFETVDKLRQVRKDFKQAFTDFGQGENISVVDASRPPNEVAEAIGALVKGL</sequence>
<comment type="caution">
    <text evidence="10">The sequence shown here is derived from an EMBL/GenBank/DDBJ whole genome shotgun (WGS) entry which is preliminary data.</text>
</comment>
<evidence type="ECO:0000256" key="4">
    <source>
        <dbReference type="ARBA" id="ARBA00022741"/>
    </source>
</evidence>
<evidence type="ECO:0000313" key="11">
    <source>
        <dbReference type="Proteomes" id="UP000837803"/>
    </source>
</evidence>
<keyword evidence="6 8" id="KW-0067">ATP-binding</keyword>
<feature type="domain" description="Thymidylate kinase-like" evidence="9">
    <location>
        <begin position="9"/>
        <end position="198"/>
    </location>
</feature>
<keyword evidence="2 8" id="KW-0808">Transferase</keyword>
<dbReference type="RefSeq" id="WP_238750400.1">
    <property type="nucleotide sequence ID" value="NZ_CAKLPZ010000001.1"/>
</dbReference>
<evidence type="ECO:0000313" key="10">
    <source>
        <dbReference type="EMBL" id="CAH1000348.1"/>
    </source>
</evidence>
<comment type="similarity">
    <text evidence="1 8">Belongs to the thymidylate kinase family.</text>
</comment>